<dbReference type="Proteomes" id="UP000054166">
    <property type="component" value="Unassembled WGS sequence"/>
</dbReference>
<evidence type="ECO:0000313" key="2">
    <source>
        <dbReference type="EMBL" id="KIM89679.1"/>
    </source>
</evidence>
<sequence>MGIFGALAASTMPHMHPQATTSASPFVAAAMIFVIALSSLFHFSGFSLPSRDRTANHSSKHPAVDSFPAVVSTILFVHIAYWLLPSYI</sequence>
<proteinExistence type="predicted"/>
<accession>A0A0C3GD99</accession>
<evidence type="ECO:0000313" key="3">
    <source>
        <dbReference type="Proteomes" id="UP000054166"/>
    </source>
</evidence>
<feature type="transmembrane region" description="Helical" evidence="1">
    <location>
        <begin position="23"/>
        <end position="43"/>
    </location>
</feature>
<feature type="transmembrane region" description="Helical" evidence="1">
    <location>
        <begin position="64"/>
        <end position="84"/>
    </location>
</feature>
<organism evidence="2 3">
    <name type="scientific">Piloderma croceum (strain F 1598)</name>
    <dbReference type="NCBI Taxonomy" id="765440"/>
    <lineage>
        <taxon>Eukaryota</taxon>
        <taxon>Fungi</taxon>
        <taxon>Dikarya</taxon>
        <taxon>Basidiomycota</taxon>
        <taxon>Agaricomycotina</taxon>
        <taxon>Agaricomycetes</taxon>
        <taxon>Agaricomycetidae</taxon>
        <taxon>Atheliales</taxon>
        <taxon>Atheliaceae</taxon>
        <taxon>Piloderma</taxon>
    </lineage>
</organism>
<dbReference type="AlphaFoldDB" id="A0A0C3GD99"/>
<dbReference type="InParanoid" id="A0A0C3GD99"/>
<dbReference type="EMBL" id="KN832974">
    <property type="protein sequence ID" value="KIM89679.1"/>
    <property type="molecule type" value="Genomic_DNA"/>
</dbReference>
<reference evidence="2 3" key="1">
    <citation type="submission" date="2014-04" db="EMBL/GenBank/DDBJ databases">
        <authorList>
            <consortium name="DOE Joint Genome Institute"/>
            <person name="Kuo A."/>
            <person name="Tarkka M."/>
            <person name="Buscot F."/>
            <person name="Kohler A."/>
            <person name="Nagy L.G."/>
            <person name="Floudas D."/>
            <person name="Copeland A."/>
            <person name="Barry K.W."/>
            <person name="Cichocki N."/>
            <person name="Veneault-Fourrey C."/>
            <person name="LaButti K."/>
            <person name="Lindquist E.A."/>
            <person name="Lipzen A."/>
            <person name="Lundell T."/>
            <person name="Morin E."/>
            <person name="Murat C."/>
            <person name="Sun H."/>
            <person name="Tunlid A."/>
            <person name="Henrissat B."/>
            <person name="Grigoriev I.V."/>
            <person name="Hibbett D.S."/>
            <person name="Martin F."/>
            <person name="Nordberg H.P."/>
            <person name="Cantor M.N."/>
            <person name="Hua S.X."/>
        </authorList>
    </citation>
    <scope>NUCLEOTIDE SEQUENCE [LARGE SCALE GENOMIC DNA]</scope>
    <source>
        <strain evidence="2 3">F 1598</strain>
    </source>
</reference>
<gene>
    <name evidence="2" type="ORF">PILCRDRAFT_192751</name>
</gene>
<keyword evidence="1" id="KW-0812">Transmembrane</keyword>
<reference evidence="3" key="2">
    <citation type="submission" date="2015-01" db="EMBL/GenBank/DDBJ databases">
        <title>Evolutionary Origins and Diversification of the Mycorrhizal Mutualists.</title>
        <authorList>
            <consortium name="DOE Joint Genome Institute"/>
            <consortium name="Mycorrhizal Genomics Consortium"/>
            <person name="Kohler A."/>
            <person name="Kuo A."/>
            <person name="Nagy L.G."/>
            <person name="Floudas D."/>
            <person name="Copeland A."/>
            <person name="Barry K.W."/>
            <person name="Cichocki N."/>
            <person name="Veneault-Fourrey C."/>
            <person name="LaButti K."/>
            <person name="Lindquist E.A."/>
            <person name="Lipzen A."/>
            <person name="Lundell T."/>
            <person name="Morin E."/>
            <person name="Murat C."/>
            <person name="Riley R."/>
            <person name="Ohm R."/>
            <person name="Sun H."/>
            <person name="Tunlid A."/>
            <person name="Henrissat B."/>
            <person name="Grigoriev I.V."/>
            <person name="Hibbett D.S."/>
            <person name="Martin F."/>
        </authorList>
    </citation>
    <scope>NUCLEOTIDE SEQUENCE [LARGE SCALE GENOMIC DNA]</scope>
    <source>
        <strain evidence="3">F 1598</strain>
    </source>
</reference>
<keyword evidence="1" id="KW-1133">Transmembrane helix</keyword>
<evidence type="ECO:0000256" key="1">
    <source>
        <dbReference type="SAM" id="Phobius"/>
    </source>
</evidence>
<protein>
    <submittedName>
        <fullName evidence="2">Uncharacterized protein</fullName>
    </submittedName>
</protein>
<keyword evidence="1" id="KW-0472">Membrane</keyword>
<keyword evidence="3" id="KW-1185">Reference proteome</keyword>
<dbReference type="HOGENOM" id="CLU_2469871_0_0_1"/>
<name>A0A0C3GD99_PILCF</name>